<dbReference type="InterPro" id="IPR017850">
    <property type="entry name" value="Alkaline_phosphatase_core_sf"/>
</dbReference>
<comment type="caution">
    <text evidence="2">The sequence shown here is derived from an EMBL/GenBank/DDBJ whole genome shotgun (WGS) entry which is preliminary data.</text>
</comment>
<protein>
    <submittedName>
        <fullName evidence="2">Uncharacterized protein</fullName>
    </submittedName>
</protein>
<dbReference type="Proteomes" id="UP000322658">
    <property type="component" value="Unassembled WGS sequence"/>
</dbReference>
<accession>A0A5B3GK62</accession>
<feature type="region of interest" description="Disordered" evidence="1">
    <location>
        <begin position="65"/>
        <end position="96"/>
    </location>
</feature>
<evidence type="ECO:0000313" key="2">
    <source>
        <dbReference type="EMBL" id="KAA2373883.1"/>
    </source>
</evidence>
<sequence length="96" mass="10156">MTGFCCFLNSRRPPPRFRAGIPQNTVRDAYCYLYDLYPTLCGLAGIGVPATVKGISLEETRKAGLEAGGAGESLTPASRGKSENGEPGQNGSPFPF</sequence>
<name>A0A5B3GK62_9BACT</name>
<dbReference type="EMBL" id="VVXJ01000031">
    <property type="protein sequence ID" value="KAA2373883.1"/>
    <property type="molecule type" value="Genomic_DNA"/>
</dbReference>
<evidence type="ECO:0000313" key="3">
    <source>
        <dbReference type="Proteomes" id="UP000322658"/>
    </source>
</evidence>
<dbReference type="SUPFAM" id="SSF53649">
    <property type="entry name" value="Alkaline phosphatase-like"/>
    <property type="match status" value="1"/>
</dbReference>
<feature type="compositionally biased region" description="Polar residues" evidence="1">
    <location>
        <begin position="87"/>
        <end position="96"/>
    </location>
</feature>
<evidence type="ECO:0000256" key="1">
    <source>
        <dbReference type="SAM" id="MobiDB-lite"/>
    </source>
</evidence>
<organism evidence="2 3">
    <name type="scientific">Alistipes shahii</name>
    <dbReference type="NCBI Taxonomy" id="328814"/>
    <lineage>
        <taxon>Bacteria</taxon>
        <taxon>Pseudomonadati</taxon>
        <taxon>Bacteroidota</taxon>
        <taxon>Bacteroidia</taxon>
        <taxon>Bacteroidales</taxon>
        <taxon>Rikenellaceae</taxon>
        <taxon>Alistipes</taxon>
    </lineage>
</organism>
<dbReference type="Gene3D" id="3.40.720.10">
    <property type="entry name" value="Alkaline Phosphatase, subunit A"/>
    <property type="match status" value="1"/>
</dbReference>
<reference evidence="2 3" key="1">
    <citation type="journal article" date="2019" name="Nat. Med.">
        <title>A library of human gut bacterial isolates paired with longitudinal multiomics data enables mechanistic microbiome research.</title>
        <authorList>
            <person name="Poyet M."/>
            <person name="Groussin M."/>
            <person name="Gibbons S.M."/>
            <person name="Avila-Pacheco J."/>
            <person name="Jiang X."/>
            <person name="Kearney S.M."/>
            <person name="Perrotta A.R."/>
            <person name="Berdy B."/>
            <person name="Zhao S."/>
            <person name="Lieberman T.D."/>
            <person name="Swanson P.K."/>
            <person name="Smith M."/>
            <person name="Roesemann S."/>
            <person name="Alexander J.E."/>
            <person name="Rich S.A."/>
            <person name="Livny J."/>
            <person name="Vlamakis H."/>
            <person name="Clish C."/>
            <person name="Bullock K."/>
            <person name="Deik A."/>
            <person name="Scott J."/>
            <person name="Pierce K.A."/>
            <person name="Xavier R.J."/>
            <person name="Alm E.J."/>
        </authorList>
    </citation>
    <scope>NUCLEOTIDE SEQUENCE [LARGE SCALE GENOMIC DNA]</scope>
    <source>
        <strain evidence="2 3">BIOML-A1</strain>
    </source>
</reference>
<gene>
    <name evidence="2" type="ORF">F2Y07_12120</name>
</gene>
<dbReference type="AlphaFoldDB" id="A0A5B3GK62"/>
<proteinExistence type="predicted"/>